<proteinExistence type="inferred from homology"/>
<dbReference type="CDD" id="cd08060">
    <property type="entry name" value="MPN_UPF0172"/>
    <property type="match status" value="1"/>
</dbReference>
<dbReference type="InterPro" id="IPR037518">
    <property type="entry name" value="MPN"/>
</dbReference>
<dbReference type="GO" id="GO:0072546">
    <property type="term" value="C:EMC complex"/>
    <property type="evidence" value="ECO:0007669"/>
    <property type="project" value="InterPro"/>
</dbReference>
<evidence type="ECO:0000313" key="4">
    <source>
        <dbReference type="Proteomes" id="UP000247498"/>
    </source>
</evidence>
<protein>
    <recommendedName>
        <fullName evidence="2">MPN domain-containing protein</fullName>
    </recommendedName>
</protein>
<comment type="caution">
    <text evidence="3">The sequence shown here is derived from an EMBL/GenBank/DDBJ whole genome shotgun (WGS) entry which is preliminary data.</text>
</comment>
<dbReference type="PROSITE" id="PS50249">
    <property type="entry name" value="MPN"/>
    <property type="match status" value="1"/>
</dbReference>
<keyword evidence="4" id="KW-1185">Reference proteome</keyword>
<feature type="domain" description="MPN" evidence="2">
    <location>
        <begin position="5"/>
        <end position="147"/>
    </location>
</feature>
<sequence length="248" mass="24809">MARSYSLGEDAALTILLHASKHPSCTVNGVLLGGRRGGGDGGGDGGGSGAGAYEITSAVPLFHRSHVIAPCVEIALTQAEIIAEQEGLSLLGYYHADYKFGPAELGPLARRIADRMADRQPATCVLLLDNERLAAFTGAAAAAAGGGGDADAGGGGGGGGGGGAGGPLDLLLREGGAKSWRRQQQGGGAAGAAVAVAGGGWGAVRKRYLNLFAAGRHLALVDFEEHLDDVGRDFLNAGLLAGSELLVR</sequence>
<dbReference type="InParanoid" id="A0A2V0NPQ8"/>
<dbReference type="OrthoDB" id="546092at2759"/>
<accession>A0A2V0NPQ8</accession>
<dbReference type="InterPro" id="IPR005366">
    <property type="entry name" value="EMC8/9"/>
</dbReference>
<dbReference type="EMBL" id="BDRX01000011">
    <property type="protein sequence ID" value="GBF89594.1"/>
    <property type="molecule type" value="Genomic_DNA"/>
</dbReference>
<dbReference type="Proteomes" id="UP000247498">
    <property type="component" value="Unassembled WGS sequence"/>
</dbReference>
<dbReference type="AlphaFoldDB" id="A0A2V0NPQ8"/>
<evidence type="ECO:0000259" key="2">
    <source>
        <dbReference type="PROSITE" id="PS50249"/>
    </source>
</evidence>
<comment type="similarity">
    <text evidence="1">Belongs to the EMC8/EMC9 family.</text>
</comment>
<gene>
    <name evidence="3" type="ORF">Rsub_02312</name>
</gene>
<evidence type="ECO:0000256" key="1">
    <source>
        <dbReference type="ARBA" id="ARBA00007461"/>
    </source>
</evidence>
<dbReference type="Pfam" id="PF03665">
    <property type="entry name" value="UPF0172"/>
    <property type="match status" value="1"/>
</dbReference>
<organism evidence="3 4">
    <name type="scientific">Raphidocelis subcapitata</name>
    <dbReference type="NCBI Taxonomy" id="307507"/>
    <lineage>
        <taxon>Eukaryota</taxon>
        <taxon>Viridiplantae</taxon>
        <taxon>Chlorophyta</taxon>
        <taxon>core chlorophytes</taxon>
        <taxon>Chlorophyceae</taxon>
        <taxon>CS clade</taxon>
        <taxon>Sphaeropleales</taxon>
        <taxon>Selenastraceae</taxon>
        <taxon>Raphidocelis</taxon>
    </lineage>
</organism>
<evidence type="ECO:0000313" key="3">
    <source>
        <dbReference type="EMBL" id="GBF89594.1"/>
    </source>
</evidence>
<dbReference type="STRING" id="307507.A0A2V0NPQ8"/>
<dbReference type="PANTHER" id="PTHR12941:SF10">
    <property type="entry name" value="ER MEMBRANE PROTEIN COMPLEX SUBUNIT 8_9 HOMOLOG"/>
    <property type="match status" value="1"/>
</dbReference>
<reference evidence="3 4" key="1">
    <citation type="journal article" date="2018" name="Sci. Rep.">
        <title>Raphidocelis subcapitata (=Pseudokirchneriella subcapitata) provides an insight into genome evolution and environmental adaptations in the Sphaeropleales.</title>
        <authorList>
            <person name="Suzuki S."/>
            <person name="Yamaguchi H."/>
            <person name="Nakajima N."/>
            <person name="Kawachi M."/>
        </authorList>
    </citation>
    <scope>NUCLEOTIDE SEQUENCE [LARGE SCALE GENOMIC DNA]</scope>
    <source>
        <strain evidence="3 4">NIES-35</strain>
    </source>
</reference>
<dbReference type="PANTHER" id="PTHR12941">
    <property type="entry name" value="ER MEMBRANE PROTEIN COMPLEX"/>
    <property type="match status" value="1"/>
</dbReference>
<dbReference type="FunCoup" id="A0A2V0NPQ8">
    <property type="interactions" value="2202"/>
</dbReference>
<name>A0A2V0NPQ8_9CHLO</name>